<feature type="chain" id="PRO_5002650959" evidence="1">
    <location>
        <begin position="38"/>
        <end position="107"/>
    </location>
</feature>
<accession>A2ZAE8</accession>
<organism evidence="2 3">
    <name type="scientific">Oryza sativa subsp. indica</name>
    <name type="common">Rice</name>
    <dbReference type="NCBI Taxonomy" id="39946"/>
    <lineage>
        <taxon>Eukaryota</taxon>
        <taxon>Viridiplantae</taxon>
        <taxon>Streptophyta</taxon>
        <taxon>Embryophyta</taxon>
        <taxon>Tracheophyta</taxon>
        <taxon>Spermatophyta</taxon>
        <taxon>Magnoliopsida</taxon>
        <taxon>Liliopsida</taxon>
        <taxon>Poales</taxon>
        <taxon>Poaceae</taxon>
        <taxon>BOP clade</taxon>
        <taxon>Oryzoideae</taxon>
        <taxon>Oryzeae</taxon>
        <taxon>Oryzinae</taxon>
        <taxon>Oryza</taxon>
        <taxon>Oryza sativa</taxon>
    </lineage>
</organism>
<sequence length="107" mass="10974">MMRKQSCSPCSSSSSAAVVSLCKVLLMVLALICTLETVSVEGGRVAAAALVGGGVPLNPRYPAIPEKPYIGRRGDPYTGRGGEPYTRPGRGCTVAYGCYGGPPAAKP</sequence>
<gene>
    <name evidence="2" type="ORF">OsI_34718</name>
</gene>
<evidence type="ECO:0000256" key="1">
    <source>
        <dbReference type="SAM" id="SignalP"/>
    </source>
</evidence>
<name>A2ZAE8_ORYSI</name>
<evidence type="ECO:0000313" key="2">
    <source>
        <dbReference type="EMBL" id="EAY79582.1"/>
    </source>
</evidence>
<proteinExistence type="predicted"/>
<evidence type="ECO:0000313" key="3">
    <source>
        <dbReference type="Proteomes" id="UP000007015"/>
    </source>
</evidence>
<dbReference type="Gramene" id="BGIOSGA033475-TA">
    <property type="protein sequence ID" value="BGIOSGA033475-PA"/>
    <property type="gene ID" value="BGIOSGA033475"/>
</dbReference>
<dbReference type="AlphaFoldDB" id="A2ZAE8"/>
<protein>
    <submittedName>
        <fullName evidence="2">Uncharacterized protein</fullName>
    </submittedName>
</protein>
<reference evidence="2 3" key="1">
    <citation type="journal article" date="2005" name="PLoS Biol.">
        <title>The genomes of Oryza sativa: a history of duplications.</title>
        <authorList>
            <person name="Yu J."/>
            <person name="Wang J."/>
            <person name="Lin W."/>
            <person name="Li S."/>
            <person name="Li H."/>
            <person name="Zhou J."/>
            <person name="Ni P."/>
            <person name="Dong W."/>
            <person name="Hu S."/>
            <person name="Zeng C."/>
            <person name="Zhang J."/>
            <person name="Zhang Y."/>
            <person name="Li R."/>
            <person name="Xu Z."/>
            <person name="Li S."/>
            <person name="Li X."/>
            <person name="Zheng H."/>
            <person name="Cong L."/>
            <person name="Lin L."/>
            <person name="Yin J."/>
            <person name="Geng J."/>
            <person name="Li G."/>
            <person name="Shi J."/>
            <person name="Liu J."/>
            <person name="Lv H."/>
            <person name="Li J."/>
            <person name="Wang J."/>
            <person name="Deng Y."/>
            <person name="Ran L."/>
            <person name="Shi X."/>
            <person name="Wang X."/>
            <person name="Wu Q."/>
            <person name="Li C."/>
            <person name="Ren X."/>
            <person name="Wang J."/>
            <person name="Wang X."/>
            <person name="Li D."/>
            <person name="Liu D."/>
            <person name="Zhang X."/>
            <person name="Ji Z."/>
            <person name="Zhao W."/>
            <person name="Sun Y."/>
            <person name="Zhang Z."/>
            <person name="Bao J."/>
            <person name="Han Y."/>
            <person name="Dong L."/>
            <person name="Ji J."/>
            <person name="Chen P."/>
            <person name="Wu S."/>
            <person name="Liu J."/>
            <person name="Xiao Y."/>
            <person name="Bu D."/>
            <person name="Tan J."/>
            <person name="Yang L."/>
            <person name="Ye C."/>
            <person name="Zhang J."/>
            <person name="Xu J."/>
            <person name="Zhou Y."/>
            <person name="Yu Y."/>
            <person name="Zhang B."/>
            <person name="Zhuang S."/>
            <person name="Wei H."/>
            <person name="Liu B."/>
            <person name="Lei M."/>
            <person name="Yu H."/>
            <person name="Li Y."/>
            <person name="Xu H."/>
            <person name="Wei S."/>
            <person name="He X."/>
            <person name="Fang L."/>
            <person name="Zhang Z."/>
            <person name="Zhang Y."/>
            <person name="Huang X."/>
            <person name="Su Z."/>
            <person name="Tong W."/>
            <person name="Li J."/>
            <person name="Tong Z."/>
            <person name="Li S."/>
            <person name="Ye J."/>
            <person name="Wang L."/>
            <person name="Fang L."/>
            <person name="Lei T."/>
            <person name="Chen C."/>
            <person name="Chen H."/>
            <person name="Xu Z."/>
            <person name="Li H."/>
            <person name="Huang H."/>
            <person name="Zhang F."/>
            <person name="Xu H."/>
            <person name="Li N."/>
            <person name="Zhao C."/>
            <person name="Li S."/>
            <person name="Dong L."/>
            <person name="Huang Y."/>
            <person name="Li L."/>
            <person name="Xi Y."/>
            <person name="Qi Q."/>
            <person name="Li W."/>
            <person name="Zhang B."/>
            <person name="Hu W."/>
            <person name="Zhang Y."/>
            <person name="Tian X."/>
            <person name="Jiao Y."/>
            <person name="Liang X."/>
            <person name="Jin J."/>
            <person name="Gao L."/>
            <person name="Zheng W."/>
            <person name="Hao B."/>
            <person name="Liu S."/>
            <person name="Wang W."/>
            <person name="Yuan L."/>
            <person name="Cao M."/>
            <person name="McDermott J."/>
            <person name="Samudrala R."/>
            <person name="Wang J."/>
            <person name="Wong G.K."/>
            <person name="Yang H."/>
        </authorList>
    </citation>
    <scope>NUCLEOTIDE SEQUENCE [LARGE SCALE GENOMIC DNA]</scope>
    <source>
        <strain evidence="3">cv. 93-11</strain>
    </source>
</reference>
<keyword evidence="1" id="KW-0732">Signal</keyword>
<dbReference type="OMA" id="GRGGEPY"/>
<dbReference type="Proteomes" id="UP000007015">
    <property type="component" value="Chromosome 10"/>
</dbReference>
<keyword evidence="3" id="KW-1185">Reference proteome</keyword>
<dbReference type="HOGENOM" id="CLU_178062_0_0_1"/>
<dbReference type="EMBL" id="CM000135">
    <property type="protein sequence ID" value="EAY79582.1"/>
    <property type="molecule type" value="Genomic_DNA"/>
</dbReference>
<feature type="signal peptide" evidence="1">
    <location>
        <begin position="1"/>
        <end position="37"/>
    </location>
</feature>